<evidence type="ECO:0000256" key="1">
    <source>
        <dbReference type="SAM" id="MobiDB-lite"/>
    </source>
</evidence>
<keyword evidence="3" id="KW-1185">Reference proteome</keyword>
<dbReference type="Proteomes" id="UP001341281">
    <property type="component" value="Chromosome 07"/>
</dbReference>
<dbReference type="AlphaFoldDB" id="A0AAQ3U7S1"/>
<gene>
    <name evidence="2" type="ORF">U9M48_033559</name>
</gene>
<evidence type="ECO:0000313" key="2">
    <source>
        <dbReference type="EMBL" id="WVZ86835.1"/>
    </source>
</evidence>
<proteinExistence type="predicted"/>
<organism evidence="2 3">
    <name type="scientific">Paspalum notatum var. saurae</name>
    <dbReference type="NCBI Taxonomy" id="547442"/>
    <lineage>
        <taxon>Eukaryota</taxon>
        <taxon>Viridiplantae</taxon>
        <taxon>Streptophyta</taxon>
        <taxon>Embryophyta</taxon>
        <taxon>Tracheophyta</taxon>
        <taxon>Spermatophyta</taxon>
        <taxon>Magnoliopsida</taxon>
        <taxon>Liliopsida</taxon>
        <taxon>Poales</taxon>
        <taxon>Poaceae</taxon>
        <taxon>PACMAD clade</taxon>
        <taxon>Panicoideae</taxon>
        <taxon>Andropogonodae</taxon>
        <taxon>Paspaleae</taxon>
        <taxon>Paspalinae</taxon>
        <taxon>Paspalum</taxon>
    </lineage>
</organism>
<feature type="region of interest" description="Disordered" evidence="1">
    <location>
        <begin position="1"/>
        <end position="37"/>
    </location>
</feature>
<reference evidence="2 3" key="1">
    <citation type="submission" date="2024-02" db="EMBL/GenBank/DDBJ databases">
        <title>High-quality chromosome-scale genome assembly of Pensacola bahiagrass (Paspalum notatum Flugge var. saurae).</title>
        <authorList>
            <person name="Vega J.M."/>
            <person name="Podio M."/>
            <person name="Orjuela J."/>
            <person name="Siena L.A."/>
            <person name="Pessino S.C."/>
            <person name="Combes M.C."/>
            <person name="Mariac C."/>
            <person name="Albertini E."/>
            <person name="Pupilli F."/>
            <person name="Ortiz J.P.A."/>
            <person name="Leblanc O."/>
        </authorList>
    </citation>
    <scope>NUCLEOTIDE SEQUENCE [LARGE SCALE GENOMIC DNA]</scope>
    <source>
        <strain evidence="2">R1</strain>
        <tissue evidence="2">Leaf</tissue>
    </source>
</reference>
<name>A0AAQ3U7S1_PASNO</name>
<accession>A0AAQ3U7S1</accession>
<evidence type="ECO:0000313" key="3">
    <source>
        <dbReference type="Proteomes" id="UP001341281"/>
    </source>
</evidence>
<protein>
    <submittedName>
        <fullName evidence="2">Uncharacterized protein</fullName>
    </submittedName>
</protein>
<sequence>MATTSRHHPDRGCLKAKLMSNRLLPPPSDEERSSFPEKRVAEKTLEKYLGGGMRLRRLGLLVGGRRHEAPAGEIGRLPIKALRWRLGVVGDGRKACALRGL</sequence>
<dbReference type="EMBL" id="CP144751">
    <property type="protein sequence ID" value="WVZ86835.1"/>
    <property type="molecule type" value="Genomic_DNA"/>
</dbReference>